<sequence>MDEAGEHAVVMGAGPAGLLAARVLSEFYRSVTLVERDRLGEQPAQRRGVPQGRHLHSLLSRGSAALEELFPGLLAELADAGAIVLDEGDLSRVDFRFGSYGFNRRAKFAEPAALVQYLASRPLVEFHLRRRVRALSNVRLLDGHEVIEPIAANKGRVVGVGVANRRSGVRTLLEADLVVDAMGRAARTPAFLEALGYARPEQHRSATRATYFSQLICMPADAIRERLVLVRAAEAAGGLVAYENGTWMLTVTRTDGPVDPPADLAQLRALAAPLLTPSVSAALRAAEPRGEVAVFRNAVGTWRRYDELETFPEGLLVVGDALCALNPIWGQGMTLTAIQALLLRDCLRQGGAQLAPRFFAAAAATIGPIWAMNQARELPAPEAGSVSRRVAGWLTAQAFRAARHDIVLTERFVRTANLIDPPRRALRPALLARVLTQCLKRTAIVRVRHTRRLVRRAA</sequence>
<comment type="caution">
    <text evidence="3">The sequence shown here is derived from an EMBL/GenBank/DDBJ whole genome shotgun (WGS) entry which is preliminary data.</text>
</comment>
<protein>
    <submittedName>
        <fullName evidence="3">Hydroxylase</fullName>
    </submittedName>
</protein>
<name>W9AXL0_MYCCO</name>
<dbReference type="Proteomes" id="UP000028870">
    <property type="component" value="Unassembled WGS sequence"/>
</dbReference>
<proteinExistence type="inferred from homology"/>
<dbReference type="SUPFAM" id="SSF51905">
    <property type="entry name" value="FAD/NAD(P)-binding domain"/>
    <property type="match status" value="1"/>
</dbReference>
<evidence type="ECO:0000313" key="3">
    <source>
        <dbReference type="EMBL" id="CDO10273.1"/>
    </source>
</evidence>
<dbReference type="Gene3D" id="3.30.9.100">
    <property type="match status" value="1"/>
</dbReference>
<evidence type="ECO:0000313" key="4">
    <source>
        <dbReference type="Proteomes" id="UP000028870"/>
    </source>
</evidence>
<dbReference type="AlphaFoldDB" id="W9AXL0"/>
<keyword evidence="4" id="KW-1185">Reference proteome</keyword>
<dbReference type="PANTHER" id="PTHR43747">
    <property type="entry name" value="FAD-BINDING PROTEIN"/>
    <property type="match status" value="1"/>
</dbReference>
<dbReference type="OrthoDB" id="9790035at2"/>
<dbReference type="InterPro" id="IPR050816">
    <property type="entry name" value="Flavin-dep_Halogenase_NPB"/>
</dbReference>
<gene>
    <name evidence="3" type="ORF">BN977_05104</name>
</gene>
<dbReference type="Pfam" id="PF01494">
    <property type="entry name" value="FAD_binding_3"/>
    <property type="match status" value="1"/>
</dbReference>
<evidence type="ECO:0000259" key="2">
    <source>
        <dbReference type="Pfam" id="PF01494"/>
    </source>
</evidence>
<accession>W9AXL0</accession>
<dbReference type="InterPro" id="IPR036188">
    <property type="entry name" value="FAD/NAD-bd_sf"/>
</dbReference>
<dbReference type="Gene3D" id="3.50.50.60">
    <property type="entry name" value="FAD/NAD(P)-binding domain"/>
    <property type="match status" value="1"/>
</dbReference>
<dbReference type="GO" id="GO:0071949">
    <property type="term" value="F:FAD binding"/>
    <property type="evidence" value="ECO:0007669"/>
    <property type="project" value="InterPro"/>
</dbReference>
<reference evidence="3" key="1">
    <citation type="submission" date="2014-03" db="EMBL/GenBank/DDBJ databases">
        <title>Draft Genome Sequence of Mycobacterium cosmeticum DSM 44829.</title>
        <authorList>
            <person name="Croce O."/>
            <person name="Robert C."/>
            <person name="Raoult D."/>
            <person name="Drancourt M."/>
        </authorList>
    </citation>
    <scope>NUCLEOTIDE SEQUENCE [LARGE SCALE GENOMIC DNA]</scope>
    <source>
        <strain evidence="3">DSM 44829</strain>
    </source>
</reference>
<dbReference type="EMBL" id="CCBB010000003">
    <property type="protein sequence ID" value="CDO10273.1"/>
    <property type="molecule type" value="Genomic_DNA"/>
</dbReference>
<comment type="similarity">
    <text evidence="1">Belongs to the flavin-dependent halogenase family. Bacterial tryptophan halogenase subfamily.</text>
</comment>
<feature type="domain" description="FAD-binding" evidence="2">
    <location>
        <begin position="9"/>
        <end position="337"/>
    </location>
</feature>
<reference evidence="3" key="2">
    <citation type="submission" date="2014-03" db="EMBL/GenBank/DDBJ databases">
        <authorList>
            <person name="Urmite Genomes"/>
        </authorList>
    </citation>
    <scope>NUCLEOTIDE SEQUENCE</scope>
    <source>
        <strain evidence="3">DSM 44829</strain>
    </source>
</reference>
<dbReference type="InterPro" id="IPR002938">
    <property type="entry name" value="FAD-bd"/>
</dbReference>
<evidence type="ECO:0000256" key="1">
    <source>
        <dbReference type="ARBA" id="ARBA00038396"/>
    </source>
</evidence>
<dbReference type="eggNOG" id="COG0654">
    <property type="taxonomic scope" value="Bacteria"/>
</dbReference>
<dbReference type="STRING" id="258533.BN977_05104"/>
<organism evidence="3 4">
    <name type="scientific">Mycolicibacterium cosmeticum</name>
    <dbReference type="NCBI Taxonomy" id="258533"/>
    <lineage>
        <taxon>Bacteria</taxon>
        <taxon>Bacillati</taxon>
        <taxon>Actinomycetota</taxon>
        <taxon>Actinomycetes</taxon>
        <taxon>Mycobacteriales</taxon>
        <taxon>Mycobacteriaceae</taxon>
        <taxon>Mycolicibacterium</taxon>
    </lineage>
</organism>
<dbReference type="PANTHER" id="PTHR43747:SF1">
    <property type="entry name" value="SLR1998 PROTEIN"/>
    <property type="match status" value="1"/>
</dbReference>